<feature type="transmembrane region" description="Helical" evidence="9">
    <location>
        <begin position="877"/>
        <end position="904"/>
    </location>
</feature>
<dbReference type="InterPro" id="IPR017871">
    <property type="entry name" value="ABC_transporter-like_CS"/>
</dbReference>
<feature type="domain" description="ABC transmembrane type-1" evidence="11">
    <location>
        <begin position="39"/>
        <end position="350"/>
    </location>
</feature>
<evidence type="ECO:0000256" key="4">
    <source>
        <dbReference type="ARBA" id="ARBA00022741"/>
    </source>
</evidence>
<dbReference type="InterPro" id="IPR011527">
    <property type="entry name" value="ABC1_TM_dom"/>
</dbReference>
<feature type="transmembrane region" description="Helical" evidence="9">
    <location>
        <begin position="1141"/>
        <end position="1162"/>
    </location>
</feature>
<feature type="transmembrane region" description="Helical" evidence="9">
    <location>
        <begin position="93"/>
        <end position="117"/>
    </location>
</feature>
<gene>
    <name evidence="12" type="ORF">SPSC_00972</name>
</gene>
<evidence type="ECO:0000256" key="9">
    <source>
        <dbReference type="SAM" id="Phobius"/>
    </source>
</evidence>
<name>A0A127Z8R0_9BASI</name>
<feature type="transmembrane region" description="Helical" evidence="9">
    <location>
        <begin position="285"/>
        <end position="309"/>
    </location>
</feature>
<feature type="transmembrane region" description="Helical" evidence="9">
    <location>
        <begin position="32"/>
        <end position="53"/>
    </location>
</feature>
<dbReference type="SUPFAM" id="SSF52540">
    <property type="entry name" value="P-loop containing nucleoside triphosphate hydrolases"/>
    <property type="match status" value="2"/>
</dbReference>
<dbReference type="OrthoDB" id="6500128at2759"/>
<dbReference type="PROSITE" id="PS50929">
    <property type="entry name" value="ABC_TM1F"/>
    <property type="match status" value="2"/>
</dbReference>
<keyword evidence="2" id="KW-0813">Transport</keyword>
<feature type="domain" description="ABC transporter" evidence="10">
    <location>
        <begin position="467"/>
        <end position="712"/>
    </location>
</feature>
<dbReference type="PANTHER" id="PTHR43394:SF15">
    <property type="entry name" value="ALPHA-FACTOR-TRANSPORTING ATPASE"/>
    <property type="match status" value="1"/>
</dbReference>
<evidence type="ECO:0000256" key="8">
    <source>
        <dbReference type="SAM" id="MobiDB-lite"/>
    </source>
</evidence>
<dbReference type="GO" id="GO:0005743">
    <property type="term" value="C:mitochondrial inner membrane"/>
    <property type="evidence" value="ECO:0007669"/>
    <property type="project" value="TreeGrafter"/>
</dbReference>
<dbReference type="Gene3D" id="3.40.50.300">
    <property type="entry name" value="P-loop containing nucleotide triphosphate hydrolases"/>
    <property type="match status" value="2"/>
</dbReference>
<feature type="transmembrane region" description="Helical" evidence="9">
    <location>
        <begin position="1111"/>
        <end position="1129"/>
    </location>
</feature>
<organism evidence="12">
    <name type="scientific">Sporisorium scitamineum</name>
    <dbReference type="NCBI Taxonomy" id="49012"/>
    <lineage>
        <taxon>Eukaryota</taxon>
        <taxon>Fungi</taxon>
        <taxon>Dikarya</taxon>
        <taxon>Basidiomycota</taxon>
        <taxon>Ustilaginomycotina</taxon>
        <taxon>Ustilaginomycetes</taxon>
        <taxon>Ustilaginales</taxon>
        <taxon>Ustilaginaceae</taxon>
        <taxon>Sporisorium</taxon>
    </lineage>
</organism>
<dbReference type="Pfam" id="PF00664">
    <property type="entry name" value="ABC_membrane"/>
    <property type="match status" value="2"/>
</dbReference>
<keyword evidence="4" id="KW-0547">Nucleotide-binding</keyword>
<evidence type="ECO:0000256" key="7">
    <source>
        <dbReference type="ARBA" id="ARBA00023136"/>
    </source>
</evidence>
<evidence type="ECO:0000313" key="12">
    <source>
        <dbReference type="EMBL" id="CDU22342.1"/>
    </source>
</evidence>
<evidence type="ECO:0000259" key="11">
    <source>
        <dbReference type="PROSITE" id="PS50929"/>
    </source>
</evidence>
<evidence type="ECO:0000256" key="6">
    <source>
        <dbReference type="ARBA" id="ARBA00022989"/>
    </source>
</evidence>
<dbReference type="InterPro" id="IPR003593">
    <property type="entry name" value="AAA+_ATPase"/>
</dbReference>
<feature type="compositionally biased region" description="Polar residues" evidence="8">
    <location>
        <begin position="376"/>
        <end position="387"/>
    </location>
</feature>
<keyword evidence="5" id="KW-0067">ATP-binding</keyword>
<feature type="transmembrane region" description="Helical" evidence="9">
    <location>
        <begin position="996"/>
        <end position="1016"/>
    </location>
</feature>
<feature type="transmembrane region" description="Helical" evidence="9">
    <location>
        <begin position="209"/>
        <end position="229"/>
    </location>
</feature>
<evidence type="ECO:0000256" key="3">
    <source>
        <dbReference type="ARBA" id="ARBA00022692"/>
    </source>
</evidence>
<evidence type="ECO:0000259" key="10">
    <source>
        <dbReference type="PROSITE" id="PS50893"/>
    </source>
</evidence>
<evidence type="ECO:0000256" key="2">
    <source>
        <dbReference type="ARBA" id="ARBA00022448"/>
    </source>
</evidence>
<dbReference type="CDD" id="cd18578">
    <property type="entry name" value="ABC_6TM_Pgp_ABCB1_D2_like"/>
    <property type="match status" value="1"/>
</dbReference>
<feature type="domain" description="ABC transmembrane type-1" evidence="11">
    <location>
        <begin position="880"/>
        <end position="1164"/>
    </location>
</feature>
<comment type="subcellular location">
    <subcellularLocation>
        <location evidence="1">Membrane</location>
        <topology evidence="1">Multi-pass membrane protein</topology>
    </subcellularLocation>
</comment>
<dbReference type="PANTHER" id="PTHR43394">
    <property type="entry name" value="ATP-DEPENDENT PERMEASE MDL1, MITOCHONDRIAL"/>
    <property type="match status" value="1"/>
</dbReference>
<dbReference type="InterPro" id="IPR003439">
    <property type="entry name" value="ABC_transporter-like_ATP-bd"/>
</dbReference>
<dbReference type="GO" id="GO:0090374">
    <property type="term" value="P:oligopeptide export from mitochondrion"/>
    <property type="evidence" value="ECO:0007669"/>
    <property type="project" value="TreeGrafter"/>
</dbReference>
<dbReference type="InterPro" id="IPR036640">
    <property type="entry name" value="ABC1_TM_sf"/>
</dbReference>
<feature type="domain" description="ABC transporter" evidence="10">
    <location>
        <begin position="1197"/>
        <end position="1446"/>
    </location>
</feature>
<dbReference type="GO" id="GO:0015421">
    <property type="term" value="F:ABC-type oligopeptide transporter activity"/>
    <property type="evidence" value="ECO:0007669"/>
    <property type="project" value="TreeGrafter"/>
</dbReference>
<dbReference type="PROSITE" id="PS00211">
    <property type="entry name" value="ABC_TRANSPORTER_1"/>
    <property type="match status" value="1"/>
</dbReference>
<dbReference type="SMART" id="SM00382">
    <property type="entry name" value="AAA"/>
    <property type="match status" value="2"/>
</dbReference>
<sequence length="1452" mass="160628">MFKGYRFKPHPGSTPTKPSIRLLFSFLTPRDAILLLLPAILCSIVVGMVPTIMSKVVGKAFDAFSTYNPTSLPASLIPASLNHHFLHEILSTVYLLLALSAVTFCISTVCVSAWICLAERTAARIRCAVFASVLGKKMGWFDTGMGLNSGGGEEEEVEVSPAGLMTKVARECDDVRIAISREIGNVVQHITTALASLVLALYTSWSLTLVILASIPVVLLLTIGTEIAAAPWMQRERVSTTQATSMVERVVEAINTVKAFNAQSRERERLARQLKEGCRAFRRVLLWWAVRFGVTSGLVFATFVQGFWFGSHLVDKGRLTPGQVMTVFMSSLLVSSTLNEIVQALSYIDKGKIGASNLINLINSDTDRNDDKNKVDGSSQTTSLRSSAYTDDKSITLTSPSTNSAFVDVLEYDPRRARAVPMSINAIPSTPLSPHSNFTHRPTPPRLAKRTVQNLRRITPSRCQGEIHLRSVSFHYPSRPSTPVLDQVDLYFPASELTYVVGGSGSGKSTIAHLLLRLYPASSGTIQIDDQLIDFLDPHFCQSHIFSIPQDPVIFDLTLHDNIALALAPTHLDNPIPHVERADIESACRLAMLHDFVRDLPQGYDTLLGVKGTSLSGGQRQRLAIARAKLRDPSILILDEATSALDPTTRHLVYEAVKRWRRGKTTIVITHDLSQIEAGDFLYLLERGRVVQQGYRSDLEGREGLFREMWLGQSQKRDEVGGESGGVEWGEGMDRRSRVGEQGCDEVYGRRRRIKYGSMLGWEREGGVLSEHLSLIIAQRFDAGPSHLKPLKLAERHAMHSYWQDAETLRVTGSTASDRRARNAAVERKRWDTHPSTYTSEEPQPFSITINADKQHPKVPTARQVFNILWRTIPSRALLLLGILLCILSGTLTPIFSYILAQLLATMGRTDQSTTVLKYSLLILLIALLEGLFSFLRYIHMEYLADSWLHRLRTTSYRNILLQDRTFFDHPTNSPQRICQNIVKDAEDARNLVGQIIGQLALITAMITLGIAWALIIGWKLTLAGIAFGPIFLVAIYIQSRVISFYEVRNKVKREGVSESFHGMVRHIRSIRCMGLEGVFEVRYRGAVEEAQRCGMRASVFAGFGHGLSDALTYVAEALIFYVGARLMVKGEYDFARMMQVFNLIIFAVTFAAQMLTFLPGFSKSVQALADLDRLVELREGGEEARGVVESEVVGEVVFEGVEFGYEGREGVKVLDGVSFGVGRGECVAIVGASGCGKSTIAALLQRLYEPVSGQILIDGVPISQLSTSWLREHISLVNQNPTLFDLSISENIAYGANTPTPSSPSPTDRHLIEQSARSANAHSFITTLPQAYQTPISSAAELSGGQAQRLAIARALMRTRAPILILDECTSALDVANQQAIVDTLLSSESQVRKRRMTTLVITHNVEMMRRCDRILVLREGKVVEEGRYEVLMGRVGGYFASLTRGGEWTG</sequence>
<feature type="transmembrane region" description="Helical" evidence="9">
    <location>
        <begin position="916"/>
        <end position="939"/>
    </location>
</feature>
<dbReference type="GO" id="GO:0005524">
    <property type="term" value="F:ATP binding"/>
    <property type="evidence" value="ECO:0007669"/>
    <property type="project" value="UniProtKB-KW"/>
</dbReference>
<dbReference type="Gene3D" id="1.20.1560.10">
    <property type="entry name" value="ABC transporter type 1, transmembrane domain"/>
    <property type="match status" value="2"/>
</dbReference>
<feature type="region of interest" description="Disordered" evidence="8">
    <location>
        <begin position="366"/>
        <end position="387"/>
    </location>
</feature>
<feature type="transmembrane region" description="Helical" evidence="9">
    <location>
        <begin position="1023"/>
        <end position="1040"/>
    </location>
</feature>
<protein>
    <submittedName>
        <fullName evidence="12">Related to STE6-ABC transporter</fullName>
    </submittedName>
</protein>
<accession>A0A127Z8R0</accession>
<dbReference type="InterPro" id="IPR039421">
    <property type="entry name" value="Type_1_exporter"/>
</dbReference>
<proteinExistence type="predicted"/>
<dbReference type="InterPro" id="IPR027417">
    <property type="entry name" value="P-loop_NTPase"/>
</dbReference>
<evidence type="ECO:0000256" key="5">
    <source>
        <dbReference type="ARBA" id="ARBA00022840"/>
    </source>
</evidence>
<dbReference type="Pfam" id="PF00005">
    <property type="entry name" value="ABC_tran"/>
    <property type="match status" value="2"/>
</dbReference>
<dbReference type="GO" id="GO:0016887">
    <property type="term" value="F:ATP hydrolysis activity"/>
    <property type="evidence" value="ECO:0007669"/>
    <property type="project" value="InterPro"/>
</dbReference>
<reference evidence="12" key="1">
    <citation type="submission" date="2014-06" db="EMBL/GenBank/DDBJ databases">
        <authorList>
            <person name="Ju J."/>
            <person name="Zhang J."/>
        </authorList>
    </citation>
    <scope>NUCLEOTIDE SEQUENCE</scope>
    <source>
        <strain evidence="12">SscI8</strain>
    </source>
</reference>
<dbReference type="SUPFAM" id="SSF90123">
    <property type="entry name" value="ABC transporter transmembrane region"/>
    <property type="match status" value="2"/>
</dbReference>
<feature type="compositionally biased region" description="Basic and acidic residues" evidence="8">
    <location>
        <begin position="366"/>
        <end position="375"/>
    </location>
</feature>
<dbReference type="FunFam" id="3.40.50.300:FF:001471">
    <property type="entry name" value="P-loop containing nucleoside triphosphate hydrolase protein"/>
    <property type="match status" value="1"/>
</dbReference>
<keyword evidence="6 9" id="KW-1133">Transmembrane helix</keyword>
<keyword evidence="3 9" id="KW-0812">Transmembrane</keyword>
<evidence type="ECO:0000256" key="1">
    <source>
        <dbReference type="ARBA" id="ARBA00004141"/>
    </source>
</evidence>
<dbReference type="FunFam" id="3.40.50.300:FF:000604">
    <property type="entry name" value="ABC transporter B family member 28"/>
    <property type="match status" value="1"/>
</dbReference>
<keyword evidence="7 9" id="KW-0472">Membrane</keyword>
<dbReference type="CDD" id="cd18577">
    <property type="entry name" value="ABC_6TM_Pgp_ABCB1_D1_like"/>
    <property type="match status" value="1"/>
</dbReference>
<dbReference type="EMBL" id="LK056655">
    <property type="protein sequence ID" value="CDU22342.1"/>
    <property type="molecule type" value="Genomic_DNA"/>
</dbReference>
<dbReference type="PROSITE" id="PS50893">
    <property type="entry name" value="ABC_TRANSPORTER_2"/>
    <property type="match status" value="2"/>
</dbReference>
<feature type="transmembrane region" description="Helical" evidence="9">
    <location>
        <begin position="186"/>
        <end position="203"/>
    </location>
</feature>